<evidence type="ECO:0000313" key="2">
    <source>
        <dbReference type="EMBL" id="MFC3477063.1"/>
    </source>
</evidence>
<reference evidence="2 3" key="1">
    <citation type="journal article" date="2019" name="Int. J. Syst. Evol. Microbiol.">
        <title>The Global Catalogue of Microorganisms (GCM) 10K type strain sequencing project: providing services to taxonomists for standard genome sequencing and annotation.</title>
        <authorList>
            <consortium name="The Broad Institute Genomics Platform"/>
            <consortium name="The Broad Institute Genome Sequencing Center for Infectious Disease"/>
            <person name="Wu L."/>
            <person name="Ma J."/>
        </authorList>
    </citation>
    <scope>NUCLEOTIDE SEQUENCE [LARGE SCALE GENOMIC DNA]</scope>
    <source>
        <strain evidence="2 3">CGMCC 1.12562</strain>
    </source>
</reference>
<evidence type="ECO:0008006" key="4">
    <source>
        <dbReference type="Google" id="ProtNLM"/>
    </source>
</evidence>
<dbReference type="RefSeq" id="WP_232571803.1">
    <property type="nucleotide sequence ID" value="NZ_CP089466.1"/>
</dbReference>
<dbReference type="Proteomes" id="UP001595660">
    <property type="component" value="Unassembled WGS sequence"/>
</dbReference>
<name>A0ABD5NCM8_9EURY</name>
<gene>
    <name evidence="2" type="ORF">ACFOKC_04925</name>
</gene>
<comment type="caution">
    <text evidence="2">The sequence shown here is derived from an EMBL/GenBank/DDBJ whole genome shotgun (WGS) entry which is preliminary data.</text>
</comment>
<dbReference type="GeneID" id="69117015"/>
<evidence type="ECO:0000256" key="1">
    <source>
        <dbReference type="SAM" id="MobiDB-lite"/>
    </source>
</evidence>
<feature type="region of interest" description="Disordered" evidence="1">
    <location>
        <begin position="59"/>
        <end position="82"/>
    </location>
</feature>
<dbReference type="PROSITE" id="PS51318">
    <property type="entry name" value="TAT"/>
    <property type="match status" value="1"/>
</dbReference>
<organism evidence="2 3">
    <name type="scientific">Halobacterium litoreum</name>
    <dbReference type="NCBI Taxonomy" id="2039234"/>
    <lineage>
        <taxon>Archaea</taxon>
        <taxon>Methanobacteriati</taxon>
        <taxon>Methanobacteriota</taxon>
        <taxon>Stenosarchaea group</taxon>
        <taxon>Halobacteria</taxon>
        <taxon>Halobacteriales</taxon>
        <taxon>Halobacteriaceae</taxon>
        <taxon>Halobacterium</taxon>
    </lineage>
</organism>
<dbReference type="AlphaFoldDB" id="A0ABD5NCM8"/>
<protein>
    <recommendedName>
        <fullName evidence="4">SipW-cognate class signal peptide</fullName>
    </recommendedName>
</protein>
<dbReference type="EMBL" id="JBHRWN010000002">
    <property type="protein sequence ID" value="MFC3477063.1"/>
    <property type="molecule type" value="Genomic_DNA"/>
</dbReference>
<keyword evidence="3" id="KW-1185">Reference proteome</keyword>
<accession>A0ABD5NCM8</accession>
<evidence type="ECO:0000313" key="3">
    <source>
        <dbReference type="Proteomes" id="UP001595660"/>
    </source>
</evidence>
<dbReference type="InterPro" id="IPR006311">
    <property type="entry name" value="TAT_signal"/>
</dbReference>
<proteinExistence type="predicted"/>
<sequence length="334" mass="34402">MSRRTLLRGLGAAGAASVGAATGVATHATLRDGEPFGTLAAESGTLDLDLATRSVADGDVTEFPTQDGPFPSSFASEPTATVDFGTVDPERGRESGHATLAFRVCGNPGRVWFRPVGSASGLADELHVELSHAATCGDPGATLYEGSLSGLFDALGDGVQLGAGCVRLGRVELEGGALVGPNDSLAVDDVPGALTFDGPDGPVEIEVTAGHFKDDGELRGVDLASPDAALCRVDVKGGGKQTGSRDGVETYRLDCADGATDLLAGTNPGGRPSGLSHFDVYACADGDCVGCEPACLELDWTLRNPREVAGESLTLDFELFARQCRHSDARNPWR</sequence>